<comment type="caution">
    <text evidence="10">The sequence shown here is derived from an EMBL/GenBank/DDBJ whole genome shotgun (WGS) entry which is preliminary data.</text>
</comment>
<dbReference type="RefSeq" id="WP_110012417.1">
    <property type="nucleotide sequence ID" value="NZ_QGUB01000008.1"/>
</dbReference>
<dbReference type="EMBL" id="QGUB01000008">
    <property type="protein sequence ID" value="PWW44353.1"/>
    <property type="molecule type" value="Genomic_DNA"/>
</dbReference>
<dbReference type="InterPro" id="IPR002869">
    <property type="entry name" value="Pyrv_flavodox_OxRed_cen"/>
</dbReference>
<evidence type="ECO:0000259" key="8">
    <source>
        <dbReference type="Pfam" id="PF02775"/>
    </source>
</evidence>
<dbReference type="GO" id="GO:0045333">
    <property type="term" value="P:cellular respiration"/>
    <property type="evidence" value="ECO:0007669"/>
    <property type="project" value="UniProtKB-ARBA"/>
</dbReference>
<evidence type="ECO:0000256" key="6">
    <source>
        <dbReference type="ARBA" id="ARBA00023014"/>
    </source>
</evidence>
<dbReference type="InterPro" id="IPR029061">
    <property type="entry name" value="THDP-binding"/>
</dbReference>
<name>A0A317R9K6_9BURK</name>
<keyword evidence="1" id="KW-0813">Transport</keyword>
<feature type="domain" description="Thiamine pyrophosphate enzyme TPP-binding" evidence="8">
    <location>
        <begin position="453"/>
        <end position="539"/>
    </location>
</feature>
<dbReference type="InterPro" id="IPR046667">
    <property type="entry name" value="DUF6537"/>
</dbReference>
<evidence type="ECO:0000259" key="7">
    <source>
        <dbReference type="Pfam" id="PF01558"/>
    </source>
</evidence>
<dbReference type="GO" id="GO:0051539">
    <property type="term" value="F:4 iron, 4 sulfur cluster binding"/>
    <property type="evidence" value="ECO:0007669"/>
    <property type="project" value="UniProtKB-KW"/>
</dbReference>
<evidence type="ECO:0000313" key="10">
    <source>
        <dbReference type="EMBL" id="PWW44353.1"/>
    </source>
</evidence>
<evidence type="ECO:0000256" key="3">
    <source>
        <dbReference type="ARBA" id="ARBA00022982"/>
    </source>
</evidence>
<accession>A0A317R9K6</accession>
<dbReference type="InterPro" id="IPR009014">
    <property type="entry name" value="Transketo_C/PFOR_II"/>
</dbReference>
<dbReference type="SUPFAM" id="SSF52518">
    <property type="entry name" value="Thiamin diphosphate-binding fold (THDP-binding)"/>
    <property type="match status" value="2"/>
</dbReference>
<dbReference type="CDD" id="cd07034">
    <property type="entry name" value="TPP_PYR_PFOR_IOR-alpha_like"/>
    <property type="match status" value="1"/>
</dbReference>
<keyword evidence="5" id="KW-0408">Iron</keyword>
<dbReference type="AlphaFoldDB" id="A0A317R9K6"/>
<dbReference type="GO" id="GO:0030976">
    <property type="term" value="F:thiamine pyrophosphate binding"/>
    <property type="evidence" value="ECO:0007669"/>
    <property type="project" value="InterPro"/>
</dbReference>
<feature type="domain" description="DUF6537" evidence="9">
    <location>
        <begin position="943"/>
        <end position="1141"/>
    </location>
</feature>
<keyword evidence="2" id="KW-0004">4Fe-4S</keyword>
<dbReference type="InterPro" id="IPR002880">
    <property type="entry name" value="Pyrv_Fd/Flavodoxin_OxRdtase_N"/>
</dbReference>
<dbReference type="Pfam" id="PF01558">
    <property type="entry name" value="POR"/>
    <property type="match status" value="1"/>
</dbReference>
<keyword evidence="10" id="KW-0670">Pyruvate</keyword>
<keyword evidence="6" id="KW-0411">Iron-sulfur</keyword>
<keyword evidence="3" id="KW-0249">Electron transport</keyword>
<feature type="domain" description="Pyruvate/ketoisovalerate oxidoreductase catalytic" evidence="7">
    <location>
        <begin position="727"/>
        <end position="899"/>
    </location>
</feature>
<dbReference type="SUPFAM" id="SSF53323">
    <property type="entry name" value="Pyruvate-ferredoxin oxidoreductase, PFOR, domain III"/>
    <property type="match status" value="1"/>
</dbReference>
<sequence length="1160" mass="125587">MTAALMAGAPSQVTLEEKYELTSGWTFMSGTQALVRLPLQQRLRDQAAGRNTAGFISGYRGSPLGRYDMELWRNRARLEQHHIHFQPGVNEDLAATAVWGSQHVGTFPGARYEGVFSIWYGKTPGVDRSADVLRHANAAGTSAWGGTLALCGDDHAAKSSTQAAQSDHILIATGIPILYPANVQDILDFGLHGIAMSRHAGCWVALKLVTDVVESSGSVQVGVDQPQIEPVAPLAGQPADGLNIRRFDGPLQQEARLYEHKLHAALEYARANRLNRVVLDGAGARVGIVTAGKSYTDVRQALLELGLEDAGETSVRLLKVGMVWPLDPHAIEEFAQGLDTLVVVEEKRSVLEGQLKSILFDCESLRHVRVVGKYHGASEWARTRGEPGLPSTGELSPTGIAALLARLLELPGCAAHPVASAPRGGPVRMPNFCSGCPHNTSTQLPAGSRALAGIGCHAIASLQRPQTTGTISHMGGEGVMWVGQAPFTDEQHVFANLGDGTYFHSGFLAIRQAVAAKVRITYKLLVNGFVSMTGGQPVDGELSVPQMAAELLAEGVGRVVVVADEPGRYDGVRLPEGVRVEHRSALEQVQRELREFPAVSVLIYDQMCATERRRMRKRGQYPDPDKRTFINAAVCEGCGDCSQKSNCMSVEPIDTELGRKRRINQSSCNKDFSCVEGFCPSFVTLTGAQPRRGKARSLPEQDMALPEPTLAALDGARPYGVLVTGIGGTGVVTIGAILGMAAHLDGKAASTLDVTGLAQKYGAVMSHIRIASHAGQLHSARLASGEADLVVGCDLVVSAGDEALSKCRAGRTRVVVDTGVAPTSEFTQNPDWRLDGQALQERIRATLGAQEDLQAVAATRLAVELMGDTIAANMFLLGFAWQRGWLPVARQAIEQAIALNGVSVVFNLKSFLWGRRAAHDGEAVHRLAQPAEVAQLRPLLTRLDDVVEDRSARLTEWQNAAYAARYRDLVQRVAEAERAAGGGDALALAVARNYHKLLAYKDEFEVARLYSTPEFRAELQQAFEGDFRLHFHLGAWPFARKDPATGAVRKRELGPWAWRALQVLARLRGLRGTVLDPFRGNAERRLALRLIAEYEQDVEQLLRQLDAARLPLAVEIADWPERVRGFGHVREASVEAVAAHRARLAERWQAPVPAEEPLAA</sequence>
<dbReference type="InterPro" id="IPR011766">
    <property type="entry name" value="TPP_enzyme_TPP-bd"/>
</dbReference>
<keyword evidence="11" id="KW-1185">Reference proteome</keyword>
<dbReference type="Gene3D" id="3.40.50.970">
    <property type="match status" value="1"/>
</dbReference>
<dbReference type="OrthoDB" id="9803617at2"/>
<organism evidence="10 11">
    <name type="scientific">Melaminivora alkalimesophila</name>
    <dbReference type="NCBI Taxonomy" id="1165852"/>
    <lineage>
        <taxon>Bacteria</taxon>
        <taxon>Pseudomonadati</taxon>
        <taxon>Pseudomonadota</taxon>
        <taxon>Betaproteobacteria</taxon>
        <taxon>Burkholderiales</taxon>
        <taxon>Comamonadaceae</taxon>
        <taxon>Melaminivora</taxon>
    </lineage>
</organism>
<evidence type="ECO:0000259" key="9">
    <source>
        <dbReference type="Pfam" id="PF20169"/>
    </source>
</evidence>
<dbReference type="InterPro" id="IPR019752">
    <property type="entry name" value="Pyrv/ketoisovalerate_OxRed_cat"/>
</dbReference>
<protein>
    <submittedName>
        <fullName evidence="10">Indolepyruvate ferredoxin oxidoreductase</fullName>
    </submittedName>
</protein>
<evidence type="ECO:0000313" key="11">
    <source>
        <dbReference type="Proteomes" id="UP000246483"/>
    </source>
</evidence>
<evidence type="ECO:0000256" key="4">
    <source>
        <dbReference type="ARBA" id="ARBA00023002"/>
    </source>
</evidence>
<evidence type="ECO:0000256" key="1">
    <source>
        <dbReference type="ARBA" id="ARBA00022448"/>
    </source>
</evidence>
<reference evidence="10 11" key="1">
    <citation type="submission" date="2018-05" db="EMBL/GenBank/DDBJ databases">
        <title>Genomic Encyclopedia of Type Strains, Phase IV (KMG-IV): sequencing the most valuable type-strain genomes for metagenomic binning, comparative biology and taxonomic classification.</title>
        <authorList>
            <person name="Goeker M."/>
        </authorList>
    </citation>
    <scope>NUCLEOTIDE SEQUENCE [LARGE SCALE GENOMIC DNA]</scope>
    <source>
        <strain evidence="10 11">DSM 26006</strain>
    </source>
</reference>
<dbReference type="PANTHER" id="PTHR48084:SF3">
    <property type="entry name" value="SUBUNIT OF PYRUVATE:FLAVODOXIN OXIDOREDUCTASE"/>
    <property type="match status" value="1"/>
</dbReference>
<dbReference type="InterPro" id="IPR051457">
    <property type="entry name" value="2-oxoacid:Fd_oxidoreductase"/>
</dbReference>
<evidence type="ECO:0000256" key="5">
    <source>
        <dbReference type="ARBA" id="ARBA00023004"/>
    </source>
</evidence>
<dbReference type="GO" id="GO:0016625">
    <property type="term" value="F:oxidoreductase activity, acting on the aldehyde or oxo group of donors, iron-sulfur protein as acceptor"/>
    <property type="evidence" value="ECO:0007669"/>
    <property type="project" value="UniProtKB-ARBA"/>
</dbReference>
<evidence type="ECO:0000256" key="2">
    <source>
        <dbReference type="ARBA" id="ARBA00022485"/>
    </source>
</evidence>
<gene>
    <name evidence="10" type="ORF">DFR36_10828</name>
</gene>
<dbReference type="NCBIfam" id="NF009589">
    <property type="entry name" value="PRK13030.1"/>
    <property type="match status" value="1"/>
</dbReference>
<dbReference type="NCBIfam" id="NF009588">
    <property type="entry name" value="PRK13029.1"/>
    <property type="match status" value="1"/>
</dbReference>
<dbReference type="Gene3D" id="3.40.50.920">
    <property type="match status" value="1"/>
</dbReference>
<proteinExistence type="predicted"/>
<dbReference type="PANTHER" id="PTHR48084">
    <property type="entry name" value="2-OXOGLUTARATE OXIDOREDUCTASE SUBUNIT KORB-RELATED"/>
    <property type="match status" value="1"/>
</dbReference>
<dbReference type="Proteomes" id="UP000246483">
    <property type="component" value="Unassembled WGS sequence"/>
</dbReference>
<dbReference type="Pfam" id="PF20169">
    <property type="entry name" value="DUF6537"/>
    <property type="match status" value="1"/>
</dbReference>
<dbReference type="SUPFAM" id="SSF52922">
    <property type="entry name" value="TK C-terminal domain-like"/>
    <property type="match status" value="1"/>
</dbReference>
<dbReference type="Gene3D" id="3.40.920.10">
    <property type="entry name" value="Pyruvate-ferredoxin oxidoreductase, PFOR, domain III"/>
    <property type="match status" value="1"/>
</dbReference>
<keyword evidence="4" id="KW-0560">Oxidoreductase</keyword>
<keyword evidence="2" id="KW-0479">Metal-binding</keyword>
<dbReference type="Pfam" id="PF02775">
    <property type="entry name" value="TPP_enzyme_C"/>
    <property type="match status" value="1"/>
</dbReference>
<dbReference type="GO" id="GO:0044281">
    <property type="term" value="P:small molecule metabolic process"/>
    <property type="evidence" value="ECO:0007669"/>
    <property type="project" value="UniProtKB-ARBA"/>
</dbReference>